<evidence type="ECO:0000256" key="2">
    <source>
        <dbReference type="SAM" id="SignalP"/>
    </source>
</evidence>
<evidence type="ECO:0000313" key="4">
    <source>
        <dbReference type="EMBL" id="QXT63084.1"/>
    </source>
</evidence>
<keyword evidence="2" id="KW-0732">Signal</keyword>
<keyword evidence="5" id="KW-1185">Reference proteome</keyword>
<organism evidence="4 5">
    <name type="scientific">Tessaracoccus palaemonis</name>
    <dbReference type="NCBI Taxonomy" id="2829499"/>
    <lineage>
        <taxon>Bacteria</taxon>
        <taxon>Bacillati</taxon>
        <taxon>Actinomycetota</taxon>
        <taxon>Actinomycetes</taxon>
        <taxon>Propionibacteriales</taxon>
        <taxon>Propionibacteriaceae</taxon>
        <taxon>Tessaracoccus</taxon>
    </lineage>
</organism>
<feature type="domain" description="PepSY" evidence="3">
    <location>
        <begin position="89"/>
        <end position="146"/>
    </location>
</feature>
<accession>A0ABX8SJE5</accession>
<dbReference type="RefSeq" id="WP_219082623.1">
    <property type="nucleotide sequence ID" value="NZ_CP079216.1"/>
</dbReference>
<evidence type="ECO:0000313" key="5">
    <source>
        <dbReference type="Proteomes" id="UP000824504"/>
    </source>
</evidence>
<evidence type="ECO:0000259" key="3">
    <source>
        <dbReference type="Pfam" id="PF03413"/>
    </source>
</evidence>
<evidence type="ECO:0000256" key="1">
    <source>
        <dbReference type="SAM" id="MobiDB-lite"/>
    </source>
</evidence>
<protein>
    <submittedName>
        <fullName evidence="4">PepSY domain-containing protein</fullName>
    </submittedName>
</protein>
<feature type="compositionally biased region" description="Low complexity" evidence="1">
    <location>
        <begin position="54"/>
        <end position="76"/>
    </location>
</feature>
<sequence length="222" mass="23064">MSVSWKPAALALTAVLALSACTYQDPAAEPAVTATAVATSAATSSPQPGDDATAEASAAESTSTAAATVSPDTVAPSKTTDLASWDVPVTVADAVKRASGAAEGTMHQVELEYSDYYRAWTYKVGFQSGSTDTTVVVDAATGDIIANEKDTEDDEDREKAVDIAEMSPEDAIAAALKVRSGTVTEWTLEWDDDVQVYTVEVAKGDDSEDVTVQTKSGKANLD</sequence>
<dbReference type="EMBL" id="CP079216">
    <property type="protein sequence ID" value="QXT63084.1"/>
    <property type="molecule type" value="Genomic_DNA"/>
</dbReference>
<name>A0ABX8SJE5_9ACTN</name>
<feature type="signal peptide" evidence="2">
    <location>
        <begin position="1"/>
        <end position="27"/>
    </location>
</feature>
<dbReference type="Pfam" id="PF03413">
    <property type="entry name" value="PepSY"/>
    <property type="match status" value="2"/>
</dbReference>
<dbReference type="Proteomes" id="UP000824504">
    <property type="component" value="Chromosome"/>
</dbReference>
<proteinExistence type="predicted"/>
<feature type="domain" description="PepSY" evidence="3">
    <location>
        <begin position="166"/>
        <end position="211"/>
    </location>
</feature>
<dbReference type="PROSITE" id="PS51257">
    <property type="entry name" value="PROKAR_LIPOPROTEIN"/>
    <property type="match status" value="1"/>
</dbReference>
<feature type="chain" id="PRO_5045856093" evidence="2">
    <location>
        <begin position="28"/>
        <end position="222"/>
    </location>
</feature>
<dbReference type="InterPro" id="IPR025711">
    <property type="entry name" value="PepSY"/>
</dbReference>
<reference evidence="4 5" key="1">
    <citation type="submission" date="2021-07" db="EMBL/GenBank/DDBJ databases">
        <title>complete genome sequencing of Tessaracoccus sp.J1M15.</title>
        <authorList>
            <person name="Bae J.-W."/>
            <person name="Kim D.-y."/>
        </authorList>
    </citation>
    <scope>NUCLEOTIDE SEQUENCE [LARGE SCALE GENOMIC DNA]</scope>
    <source>
        <strain evidence="4 5">J1M15</strain>
    </source>
</reference>
<gene>
    <name evidence="4" type="ORF">KDB89_00915</name>
</gene>
<feature type="region of interest" description="Disordered" evidence="1">
    <location>
        <begin position="42"/>
        <end position="79"/>
    </location>
</feature>